<reference evidence="5 6" key="1">
    <citation type="submission" date="2018-05" db="EMBL/GenBank/DDBJ databases">
        <authorList>
            <person name="Zhang Y.-J."/>
        </authorList>
    </citation>
    <scope>NUCLEOTIDE SEQUENCE [LARGE SCALE GENOMIC DNA]</scope>
    <source>
        <strain evidence="5 6">CY04</strain>
    </source>
</reference>
<accession>A0ABX0WB24</accession>
<dbReference type="RefSeq" id="WP_167685251.1">
    <property type="nucleotide sequence ID" value="NZ_QHLQ01000020.1"/>
</dbReference>
<evidence type="ECO:0000259" key="4">
    <source>
        <dbReference type="Pfam" id="PF04234"/>
    </source>
</evidence>
<protein>
    <submittedName>
        <fullName evidence="5">Copper resistance protein CopC</fullName>
    </submittedName>
</protein>
<evidence type="ECO:0000256" key="1">
    <source>
        <dbReference type="ARBA" id="ARBA00022729"/>
    </source>
</evidence>
<dbReference type="EMBL" id="QHLQ01000020">
    <property type="protein sequence ID" value="NIZ62631.1"/>
    <property type="molecule type" value="Genomic_DNA"/>
</dbReference>
<evidence type="ECO:0000313" key="5">
    <source>
        <dbReference type="EMBL" id="NIZ62631.1"/>
    </source>
</evidence>
<dbReference type="InterPro" id="IPR007348">
    <property type="entry name" value="CopC_dom"/>
</dbReference>
<sequence length="113" mass="12243">MKIIIAAVVSSFLASGAYAHSEVDTTTPSNQAALAEVPAQIDLGFAKKIRLTKVELTHDSATTVSLDLDGLTRFERAFSLPIQNMGDGTYHIEWRGLGMDGHAMQGEFTFEVN</sequence>
<dbReference type="Proteomes" id="UP001429564">
    <property type="component" value="Unassembled WGS sequence"/>
</dbReference>
<name>A0ABX0WB24_9RHOB</name>
<evidence type="ECO:0000313" key="6">
    <source>
        <dbReference type="Proteomes" id="UP001429564"/>
    </source>
</evidence>
<proteinExistence type="predicted"/>
<dbReference type="Pfam" id="PF04234">
    <property type="entry name" value="CopC"/>
    <property type="match status" value="1"/>
</dbReference>
<dbReference type="InterPro" id="IPR014756">
    <property type="entry name" value="Ig_E-set"/>
</dbReference>
<keyword evidence="6" id="KW-1185">Reference proteome</keyword>
<feature type="chain" id="PRO_5046482398" evidence="3">
    <location>
        <begin position="20"/>
        <end position="113"/>
    </location>
</feature>
<keyword evidence="2" id="KW-0186">Copper</keyword>
<dbReference type="InterPro" id="IPR014755">
    <property type="entry name" value="Cu-Rt/internalin_Ig-like"/>
</dbReference>
<evidence type="ECO:0000256" key="2">
    <source>
        <dbReference type="ARBA" id="ARBA00023008"/>
    </source>
</evidence>
<gene>
    <name evidence="5" type="ORF">DL239_16795</name>
</gene>
<keyword evidence="1 3" id="KW-0732">Signal</keyword>
<comment type="caution">
    <text evidence="5">The sequence shown here is derived from an EMBL/GenBank/DDBJ whole genome shotgun (WGS) entry which is preliminary data.</text>
</comment>
<feature type="signal peptide" evidence="3">
    <location>
        <begin position="1"/>
        <end position="19"/>
    </location>
</feature>
<dbReference type="Gene3D" id="2.60.40.1220">
    <property type="match status" value="1"/>
</dbReference>
<dbReference type="SUPFAM" id="SSF81296">
    <property type="entry name" value="E set domains"/>
    <property type="match status" value="1"/>
</dbReference>
<feature type="domain" description="CopC" evidence="4">
    <location>
        <begin position="20"/>
        <end position="112"/>
    </location>
</feature>
<evidence type="ECO:0000256" key="3">
    <source>
        <dbReference type="SAM" id="SignalP"/>
    </source>
</evidence>
<organism evidence="5 6">
    <name type="scientific">Parasedimentitalea denitrificans</name>
    <dbReference type="NCBI Taxonomy" id="2211118"/>
    <lineage>
        <taxon>Bacteria</taxon>
        <taxon>Pseudomonadati</taxon>
        <taxon>Pseudomonadota</taxon>
        <taxon>Alphaproteobacteria</taxon>
        <taxon>Rhodobacterales</taxon>
        <taxon>Paracoccaceae</taxon>
        <taxon>Parasedimentitalea</taxon>
    </lineage>
</organism>